<feature type="transmembrane region" description="Helical" evidence="7">
    <location>
        <begin position="336"/>
        <end position="354"/>
    </location>
</feature>
<feature type="transmembrane region" description="Helical" evidence="7">
    <location>
        <begin position="203"/>
        <end position="223"/>
    </location>
</feature>
<feature type="transmembrane region" description="Helical" evidence="7">
    <location>
        <begin position="108"/>
        <end position="129"/>
    </location>
</feature>
<dbReference type="Proteomes" id="UP000292003">
    <property type="component" value="Unassembled WGS sequence"/>
</dbReference>
<feature type="transmembrane region" description="Helical" evidence="7">
    <location>
        <begin position="141"/>
        <end position="163"/>
    </location>
</feature>
<evidence type="ECO:0000256" key="6">
    <source>
        <dbReference type="ARBA" id="ARBA00023136"/>
    </source>
</evidence>
<dbReference type="PROSITE" id="PS50850">
    <property type="entry name" value="MFS"/>
    <property type="match status" value="1"/>
</dbReference>
<dbReference type="AlphaFoldDB" id="A0A4Q7J0K6"/>
<evidence type="ECO:0000259" key="8">
    <source>
        <dbReference type="PROSITE" id="PS50850"/>
    </source>
</evidence>
<dbReference type="EMBL" id="SFCC01000019">
    <property type="protein sequence ID" value="RZQ60092.1"/>
    <property type="molecule type" value="Genomic_DNA"/>
</dbReference>
<sequence length="509" mass="51909">MVSLSTAPRAGRREWLGLVVLVLPCLLVSMDLSVLFYALPFLSADLAPSSTELLWILDLYGFVLAGLLITMGSLGDRFGRRKVLLAGAALFGAASVLAAYAPSTELLILARALLGVAGATLAPSTLSLIRNMFTDARQRQVAISAWTMGFAGGALVGPIVGGFLLEHFWWGSVFLLNVPVMVLLLVLGPVLLPEFRNPAAGRFDLPGALLSLATVLPVIYGVKKIAADGFALGYLGSILAGCVFGVLFVRRQLAADNPMVDVTLFRRPQFTGALGTCAVTFLVLAGIGLFVSQYLQLVLGYSPLVAALWSLPSVAGMGVGVSAATAIAGKVRPARIVAAGLCLAAVGFVLFAQVSAESGVAWVVASQVVLAAGIGGVATIATELVLATAPPERAGAASAISETANEFGGAAGIALLGSLGAVVYRGDLAESAPVGLAPEALARARETLGAAFDVATGLPADLGGALTSAASRSFVTGLQWVAWIGVAGSLLVAAFVAVALRSVRPTSAK</sequence>
<keyword evidence="3" id="KW-1003">Cell membrane</keyword>
<feature type="transmembrane region" description="Helical" evidence="7">
    <location>
        <begin position="15"/>
        <end position="41"/>
    </location>
</feature>
<evidence type="ECO:0000256" key="4">
    <source>
        <dbReference type="ARBA" id="ARBA00022692"/>
    </source>
</evidence>
<dbReference type="Pfam" id="PF07690">
    <property type="entry name" value="MFS_1"/>
    <property type="match status" value="1"/>
</dbReference>
<protein>
    <submittedName>
        <fullName evidence="9">MFS transporter</fullName>
    </submittedName>
</protein>
<keyword evidence="10" id="KW-1185">Reference proteome</keyword>
<feature type="transmembrane region" description="Helical" evidence="7">
    <location>
        <begin position="53"/>
        <end position="71"/>
    </location>
</feature>
<evidence type="ECO:0000256" key="7">
    <source>
        <dbReference type="SAM" id="Phobius"/>
    </source>
</evidence>
<keyword evidence="6 7" id="KW-0472">Membrane</keyword>
<keyword evidence="4 7" id="KW-0812">Transmembrane</keyword>
<feature type="transmembrane region" description="Helical" evidence="7">
    <location>
        <begin position="83"/>
        <end position="102"/>
    </location>
</feature>
<dbReference type="GO" id="GO:0022857">
    <property type="term" value="F:transmembrane transporter activity"/>
    <property type="evidence" value="ECO:0007669"/>
    <property type="project" value="InterPro"/>
</dbReference>
<feature type="transmembrane region" description="Helical" evidence="7">
    <location>
        <begin position="407"/>
        <end position="424"/>
    </location>
</feature>
<dbReference type="OrthoDB" id="4172724at2"/>
<gene>
    <name evidence="9" type="ORF">EWH70_30795</name>
</gene>
<feature type="transmembrane region" description="Helical" evidence="7">
    <location>
        <begin position="270"/>
        <end position="295"/>
    </location>
</feature>
<dbReference type="SUPFAM" id="SSF103473">
    <property type="entry name" value="MFS general substrate transporter"/>
    <property type="match status" value="1"/>
</dbReference>
<accession>A0A4Q7J0K6</accession>
<dbReference type="CDD" id="cd17321">
    <property type="entry name" value="MFS_MMR_MDR_like"/>
    <property type="match status" value="1"/>
</dbReference>
<feature type="transmembrane region" description="Helical" evidence="7">
    <location>
        <begin position="229"/>
        <end position="249"/>
    </location>
</feature>
<comment type="subcellular location">
    <subcellularLocation>
        <location evidence="1">Cell membrane</location>
        <topology evidence="1">Multi-pass membrane protein</topology>
    </subcellularLocation>
</comment>
<evidence type="ECO:0000256" key="1">
    <source>
        <dbReference type="ARBA" id="ARBA00004651"/>
    </source>
</evidence>
<dbReference type="PANTHER" id="PTHR42718:SF47">
    <property type="entry name" value="METHYL VIOLOGEN RESISTANCE PROTEIN SMVA"/>
    <property type="match status" value="1"/>
</dbReference>
<keyword evidence="5 7" id="KW-1133">Transmembrane helix</keyword>
<dbReference type="Gene3D" id="1.20.1250.20">
    <property type="entry name" value="MFS general substrate transporter like domains"/>
    <property type="match status" value="1"/>
</dbReference>
<evidence type="ECO:0000313" key="10">
    <source>
        <dbReference type="Proteomes" id="UP000292003"/>
    </source>
</evidence>
<dbReference type="PANTHER" id="PTHR42718">
    <property type="entry name" value="MAJOR FACILITATOR SUPERFAMILY MULTIDRUG TRANSPORTER MFSC"/>
    <property type="match status" value="1"/>
</dbReference>
<dbReference type="Gene3D" id="1.20.1720.10">
    <property type="entry name" value="Multidrug resistance protein D"/>
    <property type="match status" value="1"/>
</dbReference>
<evidence type="ECO:0000256" key="5">
    <source>
        <dbReference type="ARBA" id="ARBA00022989"/>
    </source>
</evidence>
<feature type="domain" description="Major facilitator superfamily (MFS) profile" evidence="8">
    <location>
        <begin position="17"/>
        <end position="505"/>
    </location>
</feature>
<evidence type="ECO:0000313" key="9">
    <source>
        <dbReference type="EMBL" id="RZQ60092.1"/>
    </source>
</evidence>
<dbReference type="InterPro" id="IPR036259">
    <property type="entry name" value="MFS_trans_sf"/>
</dbReference>
<dbReference type="GO" id="GO:0005886">
    <property type="term" value="C:plasma membrane"/>
    <property type="evidence" value="ECO:0007669"/>
    <property type="project" value="UniProtKB-SubCell"/>
</dbReference>
<comment type="caution">
    <text evidence="9">The sequence shown here is derived from an EMBL/GenBank/DDBJ whole genome shotgun (WGS) entry which is preliminary data.</text>
</comment>
<keyword evidence="2" id="KW-0813">Transport</keyword>
<feature type="transmembrane region" description="Helical" evidence="7">
    <location>
        <begin position="360"/>
        <end position="386"/>
    </location>
</feature>
<reference evidence="9 10" key="1">
    <citation type="submission" date="2019-02" db="EMBL/GenBank/DDBJ databases">
        <title>Draft genome sequence of Amycolatopsis sp. 8-3EHSu isolated from roots of Suaeda maritima.</title>
        <authorList>
            <person name="Duangmal K."/>
            <person name="Chantavorakit T."/>
        </authorList>
    </citation>
    <scope>NUCLEOTIDE SEQUENCE [LARGE SCALE GENOMIC DNA]</scope>
    <source>
        <strain evidence="9 10">8-3EHSu</strain>
    </source>
</reference>
<proteinExistence type="predicted"/>
<organism evidence="9 10">
    <name type="scientific">Amycolatopsis suaedae</name>
    <dbReference type="NCBI Taxonomy" id="2510978"/>
    <lineage>
        <taxon>Bacteria</taxon>
        <taxon>Bacillati</taxon>
        <taxon>Actinomycetota</taxon>
        <taxon>Actinomycetes</taxon>
        <taxon>Pseudonocardiales</taxon>
        <taxon>Pseudonocardiaceae</taxon>
        <taxon>Amycolatopsis</taxon>
    </lineage>
</organism>
<dbReference type="InterPro" id="IPR020846">
    <property type="entry name" value="MFS_dom"/>
</dbReference>
<feature type="transmembrane region" description="Helical" evidence="7">
    <location>
        <begin position="169"/>
        <end position="191"/>
    </location>
</feature>
<dbReference type="RefSeq" id="WP_130479078.1">
    <property type="nucleotide sequence ID" value="NZ_SFCC01000019.1"/>
</dbReference>
<dbReference type="InterPro" id="IPR011701">
    <property type="entry name" value="MFS"/>
</dbReference>
<evidence type="ECO:0000256" key="2">
    <source>
        <dbReference type="ARBA" id="ARBA00022448"/>
    </source>
</evidence>
<evidence type="ECO:0000256" key="3">
    <source>
        <dbReference type="ARBA" id="ARBA00022475"/>
    </source>
</evidence>
<feature type="transmembrane region" description="Helical" evidence="7">
    <location>
        <begin position="480"/>
        <end position="500"/>
    </location>
</feature>
<feature type="transmembrane region" description="Helical" evidence="7">
    <location>
        <begin position="307"/>
        <end position="329"/>
    </location>
</feature>
<name>A0A4Q7J0K6_9PSEU</name>